<comment type="caution">
    <text evidence="1">The sequence shown here is derived from an EMBL/GenBank/DDBJ whole genome shotgun (WGS) entry which is preliminary data.</text>
</comment>
<evidence type="ECO:0000313" key="1">
    <source>
        <dbReference type="EMBL" id="GBP78948.1"/>
    </source>
</evidence>
<organism evidence="1 2">
    <name type="scientific">Eumeta variegata</name>
    <name type="common">Bagworm moth</name>
    <name type="synonym">Eumeta japonica</name>
    <dbReference type="NCBI Taxonomy" id="151549"/>
    <lineage>
        <taxon>Eukaryota</taxon>
        <taxon>Metazoa</taxon>
        <taxon>Ecdysozoa</taxon>
        <taxon>Arthropoda</taxon>
        <taxon>Hexapoda</taxon>
        <taxon>Insecta</taxon>
        <taxon>Pterygota</taxon>
        <taxon>Neoptera</taxon>
        <taxon>Endopterygota</taxon>
        <taxon>Lepidoptera</taxon>
        <taxon>Glossata</taxon>
        <taxon>Ditrysia</taxon>
        <taxon>Tineoidea</taxon>
        <taxon>Psychidae</taxon>
        <taxon>Oiketicinae</taxon>
        <taxon>Eumeta</taxon>
    </lineage>
</organism>
<dbReference type="AlphaFoldDB" id="A0A4C1YS29"/>
<keyword evidence="2" id="KW-1185">Reference proteome</keyword>
<dbReference type="EMBL" id="BGZK01001393">
    <property type="protein sequence ID" value="GBP78948.1"/>
    <property type="molecule type" value="Genomic_DNA"/>
</dbReference>
<proteinExistence type="predicted"/>
<gene>
    <name evidence="1" type="ORF">EVAR_57899_1</name>
</gene>
<reference evidence="1 2" key="1">
    <citation type="journal article" date="2019" name="Commun. Biol.">
        <title>The bagworm genome reveals a unique fibroin gene that provides high tensile strength.</title>
        <authorList>
            <person name="Kono N."/>
            <person name="Nakamura H."/>
            <person name="Ohtoshi R."/>
            <person name="Tomita M."/>
            <person name="Numata K."/>
            <person name="Arakawa K."/>
        </authorList>
    </citation>
    <scope>NUCLEOTIDE SEQUENCE [LARGE SCALE GENOMIC DNA]</scope>
</reference>
<name>A0A4C1YS29_EUMVA</name>
<dbReference type="Proteomes" id="UP000299102">
    <property type="component" value="Unassembled WGS sequence"/>
</dbReference>
<sequence>MRGHQRRRALTDCRVDFVARLHPADSATCTNNQSRILIQRTISESCAVTVEGTEQATASIRFISHPGGWLSQCLTLYEIS</sequence>
<accession>A0A4C1YS29</accession>
<evidence type="ECO:0000313" key="2">
    <source>
        <dbReference type="Proteomes" id="UP000299102"/>
    </source>
</evidence>
<protein>
    <submittedName>
        <fullName evidence="1">Uncharacterized protein</fullName>
    </submittedName>
</protein>